<sequence length="85" mass="9383">SRVATSLRTEQRAAIKYCVNASYIPTQTNDINGATNGDGWKTVPEIAEEADIGHSCTRHILTGMLNISKVSARWVPPLLKEEERT</sequence>
<dbReference type="EMBL" id="CP111024">
    <property type="protein sequence ID" value="WAR23963.1"/>
    <property type="molecule type" value="Genomic_DNA"/>
</dbReference>
<gene>
    <name evidence="1" type="ORF">MAR_037632</name>
</gene>
<feature type="non-terminal residue" evidence="1">
    <location>
        <position position="85"/>
    </location>
</feature>
<organism evidence="1 2">
    <name type="scientific">Mya arenaria</name>
    <name type="common">Soft-shell clam</name>
    <dbReference type="NCBI Taxonomy" id="6604"/>
    <lineage>
        <taxon>Eukaryota</taxon>
        <taxon>Metazoa</taxon>
        <taxon>Spiralia</taxon>
        <taxon>Lophotrochozoa</taxon>
        <taxon>Mollusca</taxon>
        <taxon>Bivalvia</taxon>
        <taxon>Autobranchia</taxon>
        <taxon>Heteroconchia</taxon>
        <taxon>Euheterodonta</taxon>
        <taxon>Imparidentia</taxon>
        <taxon>Neoheterodontei</taxon>
        <taxon>Myida</taxon>
        <taxon>Myoidea</taxon>
        <taxon>Myidae</taxon>
        <taxon>Mya</taxon>
    </lineage>
</organism>
<name>A0ABY7FT16_MYAAR</name>
<dbReference type="Proteomes" id="UP001164746">
    <property type="component" value="Chromosome 13"/>
</dbReference>
<protein>
    <submittedName>
        <fullName evidence="1">Uncharacterized protein</fullName>
    </submittedName>
</protein>
<reference evidence="1" key="1">
    <citation type="submission" date="2022-11" db="EMBL/GenBank/DDBJ databases">
        <title>Centuries of genome instability and evolution in soft-shell clam transmissible cancer (bioRxiv).</title>
        <authorList>
            <person name="Hart S.F.M."/>
            <person name="Yonemitsu M.A."/>
            <person name="Giersch R.M."/>
            <person name="Beal B.F."/>
            <person name="Arriagada G."/>
            <person name="Davis B.W."/>
            <person name="Ostrander E.A."/>
            <person name="Goff S.P."/>
            <person name="Metzger M.J."/>
        </authorList>
    </citation>
    <scope>NUCLEOTIDE SEQUENCE</scope>
    <source>
        <strain evidence="1">MELC-2E11</strain>
        <tissue evidence="1">Siphon/mantle</tissue>
    </source>
</reference>
<keyword evidence="2" id="KW-1185">Reference proteome</keyword>
<evidence type="ECO:0000313" key="1">
    <source>
        <dbReference type="EMBL" id="WAR23963.1"/>
    </source>
</evidence>
<evidence type="ECO:0000313" key="2">
    <source>
        <dbReference type="Proteomes" id="UP001164746"/>
    </source>
</evidence>
<accession>A0ABY7FT16</accession>
<proteinExistence type="predicted"/>